<accession>A0A067Q416</accession>
<sequence>MGHTSPEVLHPESPDRLKVTRRKFGFSPGQHQIRAQKLAPHASNTESGKLPPHPPPQPRFQSPHRRAQILLFESRSDPAEAPIKSLSLTPLSRSPSLPPSGRVPWSPSNAILGSDFLVYGAQIPATLEASLERADIETSKLPTAPLAAGPRVVGHLGGPSNLGLSKKLAYKLSRRPGVYGDDDDGDNEGDECDDDLVMFVGRLFCVIRICIWCHTKQLVAWTSETSNIRLEPPSATPNLRSCCSR</sequence>
<evidence type="ECO:0000256" key="1">
    <source>
        <dbReference type="SAM" id="MobiDB-lite"/>
    </source>
</evidence>
<proteinExistence type="predicted"/>
<feature type="region of interest" description="Disordered" evidence="1">
    <location>
        <begin position="81"/>
        <end position="102"/>
    </location>
</feature>
<reference evidence="3" key="1">
    <citation type="journal article" date="2014" name="Proc. Natl. Acad. Sci. U.S.A.">
        <title>Extensive sampling of basidiomycete genomes demonstrates inadequacy of the white-rot/brown-rot paradigm for wood decay fungi.</title>
        <authorList>
            <person name="Riley R."/>
            <person name="Salamov A.A."/>
            <person name="Brown D.W."/>
            <person name="Nagy L.G."/>
            <person name="Floudas D."/>
            <person name="Held B.W."/>
            <person name="Levasseur A."/>
            <person name="Lombard V."/>
            <person name="Morin E."/>
            <person name="Otillar R."/>
            <person name="Lindquist E.A."/>
            <person name="Sun H."/>
            <person name="LaButti K.M."/>
            <person name="Schmutz J."/>
            <person name="Jabbour D."/>
            <person name="Luo H."/>
            <person name="Baker S.E."/>
            <person name="Pisabarro A.G."/>
            <person name="Walton J.D."/>
            <person name="Blanchette R.A."/>
            <person name="Henrissat B."/>
            <person name="Martin F."/>
            <person name="Cullen D."/>
            <person name="Hibbett D.S."/>
            <person name="Grigoriev I.V."/>
        </authorList>
    </citation>
    <scope>NUCLEOTIDE SEQUENCE [LARGE SCALE GENOMIC DNA]</scope>
    <source>
        <strain evidence="3">MUCL 33604</strain>
    </source>
</reference>
<dbReference type="AlphaFoldDB" id="A0A067Q416"/>
<protein>
    <submittedName>
        <fullName evidence="2">Uncharacterized protein</fullName>
    </submittedName>
</protein>
<gene>
    <name evidence="2" type="ORF">JAAARDRAFT_522881</name>
</gene>
<feature type="compositionally biased region" description="Basic and acidic residues" evidence="1">
    <location>
        <begin position="9"/>
        <end position="18"/>
    </location>
</feature>
<dbReference type="EMBL" id="KL197712">
    <property type="protein sequence ID" value="KDQ61803.1"/>
    <property type="molecule type" value="Genomic_DNA"/>
</dbReference>
<name>A0A067Q416_9AGAM</name>
<keyword evidence="3" id="KW-1185">Reference proteome</keyword>
<evidence type="ECO:0000313" key="2">
    <source>
        <dbReference type="EMBL" id="KDQ61803.1"/>
    </source>
</evidence>
<feature type="region of interest" description="Disordered" evidence="1">
    <location>
        <begin position="1"/>
        <end position="62"/>
    </location>
</feature>
<organism evidence="2 3">
    <name type="scientific">Jaapia argillacea MUCL 33604</name>
    <dbReference type="NCBI Taxonomy" id="933084"/>
    <lineage>
        <taxon>Eukaryota</taxon>
        <taxon>Fungi</taxon>
        <taxon>Dikarya</taxon>
        <taxon>Basidiomycota</taxon>
        <taxon>Agaricomycotina</taxon>
        <taxon>Agaricomycetes</taxon>
        <taxon>Agaricomycetidae</taxon>
        <taxon>Jaapiales</taxon>
        <taxon>Jaapiaceae</taxon>
        <taxon>Jaapia</taxon>
    </lineage>
</organism>
<evidence type="ECO:0000313" key="3">
    <source>
        <dbReference type="Proteomes" id="UP000027265"/>
    </source>
</evidence>
<dbReference type="InParanoid" id="A0A067Q416"/>
<dbReference type="HOGENOM" id="CLU_1133726_0_0_1"/>
<dbReference type="Proteomes" id="UP000027265">
    <property type="component" value="Unassembled WGS sequence"/>
</dbReference>
<feature type="compositionally biased region" description="Low complexity" evidence="1">
    <location>
        <begin position="85"/>
        <end position="95"/>
    </location>
</feature>